<keyword evidence="1" id="KW-1185">Reference proteome</keyword>
<dbReference type="AlphaFoldDB" id="A0A0M3IK64"/>
<dbReference type="PANTHER" id="PTHR37415:SF2">
    <property type="entry name" value="EFF-1A-RELATED"/>
    <property type="match status" value="1"/>
</dbReference>
<name>A0A0M3IK64_ASCLU</name>
<dbReference type="GO" id="GO:0044291">
    <property type="term" value="C:cell-cell contact zone"/>
    <property type="evidence" value="ECO:0007669"/>
    <property type="project" value="TreeGrafter"/>
</dbReference>
<dbReference type="Proteomes" id="UP000036681">
    <property type="component" value="Unplaced"/>
</dbReference>
<dbReference type="PANTHER" id="PTHR37415">
    <property type="entry name" value="EFF-1A"/>
    <property type="match status" value="1"/>
</dbReference>
<dbReference type="WBParaSite" id="ALUE_0001911301-mRNA-1">
    <property type="protein sequence ID" value="ALUE_0001911301-mRNA-1"/>
    <property type="gene ID" value="ALUE_0001911301"/>
</dbReference>
<dbReference type="GO" id="GO:0000768">
    <property type="term" value="P:syncytium formation by plasma membrane fusion"/>
    <property type="evidence" value="ECO:0007669"/>
    <property type="project" value="TreeGrafter"/>
</dbReference>
<dbReference type="Pfam" id="PF14884">
    <property type="entry name" value="EFF-AFF"/>
    <property type="match status" value="1"/>
</dbReference>
<accession>A0A0M3IK64</accession>
<dbReference type="InterPro" id="IPR029213">
    <property type="entry name" value="Fusogen_EFF/AFF"/>
</dbReference>
<dbReference type="Gene3D" id="2.60.98.60">
    <property type="entry name" value="Cell-cell fusogen EFF/AFF, domain 1"/>
    <property type="match status" value="1"/>
</dbReference>
<evidence type="ECO:0000313" key="2">
    <source>
        <dbReference type="WBParaSite" id="ALUE_0001911301-mRNA-1"/>
    </source>
</evidence>
<protein>
    <submittedName>
        <fullName evidence="2">Phlebovirus glycoprotein G2 fusion domain-containing protein</fullName>
    </submittedName>
</protein>
<reference evidence="2" key="1">
    <citation type="submission" date="2017-02" db="UniProtKB">
        <authorList>
            <consortium name="WormBaseParasite"/>
        </authorList>
    </citation>
    <scope>IDENTIFICATION</scope>
</reference>
<sequence>MRNFSFAAAGDESARIVLMNIHLGLQSTVCFRLSNGSTQNASIFADVLKSRVLEESWLHTLTLIQLEHHHPISQQYEFAIPEVNTNCICDCDPASEICSARTHSFMTCNRPNTSTVIFTRFIWMDCIS</sequence>
<proteinExistence type="predicted"/>
<evidence type="ECO:0000313" key="1">
    <source>
        <dbReference type="Proteomes" id="UP000036681"/>
    </source>
</evidence>
<organism evidence="1 2">
    <name type="scientific">Ascaris lumbricoides</name>
    <name type="common">Giant roundworm</name>
    <dbReference type="NCBI Taxonomy" id="6252"/>
    <lineage>
        <taxon>Eukaryota</taxon>
        <taxon>Metazoa</taxon>
        <taxon>Ecdysozoa</taxon>
        <taxon>Nematoda</taxon>
        <taxon>Chromadorea</taxon>
        <taxon>Rhabditida</taxon>
        <taxon>Spirurina</taxon>
        <taxon>Ascaridomorpha</taxon>
        <taxon>Ascaridoidea</taxon>
        <taxon>Ascarididae</taxon>
        <taxon>Ascaris</taxon>
    </lineage>
</organism>